<feature type="transmembrane region" description="Helical" evidence="6">
    <location>
        <begin position="461"/>
        <end position="486"/>
    </location>
</feature>
<dbReference type="Pfam" id="PF13440">
    <property type="entry name" value="Polysacc_synt_3"/>
    <property type="match status" value="1"/>
</dbReference>
<feature type="transmembrane region" description="Helical" evidence="6">
    <location>
        <begin position="306"/>
        <end position="330"/>
    </location>
</feature>
<dbReference type="PANTHER" id="PTHR30250:SF11">
    <property type="entry name" value="O-ANTIGEN TRANSPORTER-RELATED"/>
    <property type="match status" value="1"/>
</dbReference>
<feature type="transmembrane region" description="Helical" evidence="6">
    <location>
        <begin position="118"/>
        <end position="140"/>
    </location>
</feature>
<feature type="transmembrane region" description="Helical" evidence="6">
    <location>
        <begin position="44"/>
        <end position="64"/>
    </location>
</feature>
<keyword evidence="4 6" id="KW-1133">Transmembrane helix</keyword>
<comment type="subcellular location">
    <subcellularLocation>
        <location evidence="1">Cell membrane</location>
        <topology evidence="1">Multi-pass membrane protein</topology>
    </subcellularLocation>
</comment>
<keyword evidence="3 6" id="KW-0812">Transmembrane</keyword>
<dbReference type="PANTHER" id="PTHR30250">
    <property type="entry name" value="PST FAMILY PREDICTED COLANIC ACID TRANSPORTER"/>
    <property type="match status" value="1"/>
</dbReference>
<proteinExistence type="predicted"/>
<feature type="transmembrane region" description="Helical" evidence="6">
    <location>
        <begin position="367"/>
        <end position="388"/>
    </location>
</feature>
<feature type="transmembrane region" description="Helical" evidence="6">
    <location>
        <begin position="84"/>
        <end position="106"/>
    </location>
</feature>
<evidence type="ECO:0000256" key="5">
    <source>
        <dbReference type="ARBA" id="ARBA00023136"/>
    </source>
</evidence>
<feature type="transmembrane region" description="Helical" evidence="6">
    <location>
        <begin position="180"/>
        <end position="201"/>
    </location>
</feature>
<evidence type="ECO:0000256" key="4">
    <source>
        <dbReference type="ARBA" id="ARBA00022989"/>
    </source>
</evidence>
<evidence type="ECO:0000313" key="8">
    <source>
        <dbReference type="Proteomes" id="UP000714817"/>
    </source>
</evidence>
<evidence type="ECO:0000256" key="3">
    <source>
        <dbReference type="ARBA" id="ARBA00022692"/>
    </source>
</evidence>
<protein>
    <submittedName>
        <fullName evidence="7">Oligosaccharide flippase family protein</fullName>
    </submittedName>
</protein>
<feature type="transmembrane region" description="Helical" evidence="6">
    <location>
        <begin position="21"/>
        <end position="38"/>
    </location>
</feature>
<feature type="transmembrane region" description="Helical" evidence="6">
    <location>
        <begin position="245"/>
        <end position="265"/>
    </location>
</feature>
<evidence type="ECO:0000256" key="2">
    <source>
        <dbReference type="ARBA" id="ARBA00022475"/>
    </source>
</evidence>
<gene>
    <name evidence="7" type="ORF">KDA10_03620</name>
</gene>
<keyword evidence="5 6" id="KW-0472">Membrane</keyword>
<evidence type="ECO:0000256" key="1">
    <source>
        <dbReference type="ARBA" id="ARBA00004651"/>
    </source>
</evidence>
<organism evidence="7 8">
    <name type="scientific">candidate division WWE3 bacterium</name>
    <dbReference type="NCBI Taxonomy" id="2053526"/>
    <lineage>
        <taxon>Bacteria</taxon>
        <taxon>Katanobacteria</taxon>
    </lineage>
</organism>
<feature type="transmembrane region" description="Helical" evidence="6">
    <location>
        <begin position="222"/>
        <end position="239"/>
    </location>
</feature>
<name>A0A955IW48_UNCKA</name>
<accession>A0A955IW48</accession>
<dbReference type="InterPro" id="IPR050833">
    <property type="entry name" value="Poly_Biosynth_Transport"/>
</dbReference>
<feature type="transmembrane region" description="Helical" evidence="6">
    <location>
        <begin position="400"/>
        <end position="420"/>
    </location>
</feature>
<dbReference type="GO" id="GO:0005886">
    <property type="term" value="C:plasma membrane"/>
    <property type="evidence" value="ECO:0007669"/>
    <property type="project" value="UniProtKB-SubCell"/>
</dbReference>
<dbReference type="AlphaFoldDB" id="A0A955IW48"/>
<comment type="caution">
    <text evidence="7">The sequence shown here is derived from an EMBL/GenBank/DDBJ whole genome shotgun (WGS) entry which is preliminary data.</text>
</comment>
<feature type="transmembrane region" description="Helical" evidence="6">
    <location>
        <begin position="336"/>
        <end position="355"/>
    </location>
</feature>
<evidence type="ECO:0000256" key="6">
    <source>
        <dbReference type="SAM" id="Phobius"/>
    </source>
</evidence>
<reference evidence="7" key="2">
    <citation type="journal article" date="2021" name="Microbiome">
        <title>Successional dynamics and alternative stable states in a saline activated sludge microbial community over 9 years.</title>
        <authorList>
            <person name="Wang Y."/>
            <person name="Ye J."/>
            <person name="Ju F."/>
            <person name="Liu L."/>
            <person name="Boyd J.A."/>
            <person name="Deng Y."/>
            <person name="Parks D.H."/>
            <person name="Jiang X."/>
            <person name="Yin X."/>
            <person name="Woodcroft B.J."/>
            <person name="Tyson G.W."/>
            <person name="Hugenholtz P."/>
            <person name="Polz M.F."/>
            <person name="Zhang T."/>
        </authorList>
    </citation>
    <scope>NUCLEOTIDE SEQUENCE</scope>
    <source>
        <strain evidence="7">HKST-UBA80</strain>
    </source>
</reference>
<evidence type="ECO:0000313" key="7">
    <source>
        <dbReference type="EMBL" id="MCA9302418.1"/>
    </source>
</evidence>
<dbReference type="EMBL" id="JAGQNY010000016">
    <property type="protein sequence ID" value="MCA9302418.1"/>
    <property type="molecule type" value="Genomic_DNA"/>
</dbReference>
<feature type="transmembrane region" description="Helical" evidence="6">
    <location>
        <begin position="152"/>
        <end position="174"/>
    </location>
</feature>
<reference evidence="7" key="1">
    <citation type="submission" date="2020-04" db="EMBL/GenBank/DDBJ databases">
        <authorList>
            <person name="Zhang T."/>
        </authorList>
    </citation>
    <scope>NUCLEOTIDE SEQUENCE</scope>
    <source>
        <strain evidence="7">HKST-UBA80</strain>
    </source>
</reference>
<keyword evidence="2" id="KW-1003">Cell membrane</keyword>
<sequence length="500" mass="56095">MMGANKNNLEKLQILSLASRLSAMFVGLLQSFFLFRLFSVHDYGVVQIAVAVGSALGIYQHLGLASGSTREIAASKDKNEVFKIFITALSIRYIITFPLAIGLFHYAEYIALDKYNNAALILPLKIYALTLIVQGVQSMLNSVLSGTKRFNALFTYQVAIAVASLVLYLPLVHFYGINGYFYAMFAHNFLGSVALAFIALGPLRENLALPNFREFKYFFRELFTISLSIYLVKIIYTLWERSGTLILGLTISPEAVAVFSAAFLFSKKIIHISDAITDVNLPYLSEKYVNNIAEFQKAFSDNFNKVFVLILFIGVSAVFWSKQLVLLFASSKYSDALPLILPFMFTFIFYSYLNIIKSSILVPAKLVTQMIATFVILIGFGIGSYYGFLAFTDFSHVSSMTLGLLVGSTLALLFAIYAIYLRLKFKIFTHDHYLLIFQAFLIGASQNAFNNNFLYKVILYLLYVLLAVIGINATKFFTVSQAFLVYKKILAKFQSQKVGN</sequence>
<dbReference type="Proteomes" id="UP000714817">
    <property type="component" value="Unassembled WGS sequence"/>
</dbReference>